<evidence type="ECO:0000313" key="2">
    <source>
        <dbReference type="Proteomes" id="UP001177021"/>
    </source>
</evidence>
<reference evidence="1" key="1">
    <citation type="submission" date="2023-10" db="EMBL/GenBank/DDBJ databases">
        <authorList>
            <person name="Rodriguez Cubillos JULIANA M."/>
            <person name="De Vega J."/>
        </authorList>
    </citation>
    <scope>NUCLEOTIDE SEQUENCE</scope>
</reference>
<name>A0ACB0INU3_TRIPR</name>
<gene>
    <name evidence="1" type="ORF">MILVUS5_LOCUS5145</name>
</gene>
<comment type="caution">
    <text evidence="1">The sequence shown here is derived from an EMBL/GenBank/DDBJ whole genome shotgun (WGS) entry which is preliminary data.</text>
</comment>
<dbReference type="Proteomes" id="UP001177021">
    <property type="component" value="Unassembled WGS sequence"/>
</dbReference>
<proteinExistence type="predicted"/>
<keyword evidence="2" id="KW-1185">Reference proteome</keyword>
<accession>A0ACB0INU3</accession>
<organism evidence="1 2">
    <name type="scientific">Trifolium pratense</name>
    <name type="common">Red clover</name>
    <dbReference type="NCBI Taxonomy" id="57577"/>
    <lineage>
        <taxon>Eukaryota</taxon>
        <taxon>Viridiplantae</taxon>
        <taxon>Streptophyta</taxon>
        <taxon>Embryophyta</taxon>
        <taxon>Tracheophyta</taxon>
        <taxon>Spermatophyta</taxon>
        <taxon>Magnoliopsida</taxon>
        <taxon>eudicotyledons</taxon>
        <taxon>Gunneridae</taxon>
        <taxon>Pentapetalae</taxon>
        <taxon>rosids</taxon>
        <taxon>fabids</taxon>
        <taxon>Fabales</taxon>
        <taxon>Fabaceae</taxon>
        <taxon>Papilionoideae</taxon>
        <taxon>50 kb inversion clade</taxon>
        <taxon>NPAAA clade</taxon>
        <taxon>Hologalegina</taxon>
        <taxon>IRL clade</taxon>
        <taxon>Trifolieae</taxon>
        <taxon>Trifolium</taxon>
    </lineage>
</organism>
<dbReference type="EMBL" id="CASHSV030000002">
    <property type="protein sequence ID" value="CAJ2634173.1"/>
    <property type="molecule type" value="Genomic_DNA"/>
</dbReference>
<evidence type="ECO:0000313" key="1">
    <source>
        <dbReference type="EMBL" id="CAJ2634173.1"/>
    </source>
</evidence>
<protein>
    <submittedName>
        <fullName evidence="1">Uncharacterized protein</fullName>
    </submittedName>
</protein>
<sequence>MEEYVHFMCPNPKYSQVADISPTLTVVPPKDHKLEQMKLIDELALDEMLAGVLSEARDMEDRFSKDHLQNLLAIVSGINKEAQDALEGKPLDDKNSTLACILRYLNESRDDKDEPTSFDLAEEINAAIGVGEASTSGHQGCSEARDSHAEQDEIMTGIFMNGMGAGLREAQSSFPSLDIDATMISAYNNRGEWVRLSVPVSEVEMKIYMEGIINGLLEAKLSFPTLKEWEILNTVLRKEGHNVMFQRIDWTEIVVRSSEDPLLESFMMMKKGGCDLGRAKSKLFCKLLEEHNALHKKIEEIEKESVTGCLSMARFM</sequence>